<proteinExistence type="predicted"/>
<sequence>MGFTLEEPKLKELNASSAEIDTAVKADSPQIQPAGATNVAACIAAIAWFAAQTVFPTVRLANLAVRLGGLVAKYGARTVARIFMGARGIAGRTAEQEIKDFALAASGVGGLMACGL</sequence>
<evidence type="ECO:0000313" key="2">
    <source>
        <dbReference type="Proteomes" id="UP000823854"/>
    </source>
</evidence>
<organism evidence="1 2">
    <name type="scientific">Candidatus Brachybacterium intestinipullorum</name>
    <dbReference type="NCBI Taxonomy" id="2838512"/>
    <lineage>
        <taxon>Bacteria</taxon>
        <taxon>Bacillati</taxon>
        <taxon>Actinomycetota</taxon>
        <taxon>Actinomycetes</taxon>
        <taxon>Micrococcales</taxon>
        <taxon>Dermabacteraceae</taxon>
        <taxon>Brachybacterium</taxon>
    </lineage>
</organism>
<dbReference type="Proteomes" id="UP000823854">
    <property type="component" value="Unassembled WGS sequence"/>
</dbReference>
<protein>
    <submittedName>
        <fullName evidence="1">Uncharacterized protein</fullName>
    </submittedName>
</protein>
<reference evidence="1" key="2">
    <citation type="submission" date="2021-04" db="EMBL/GenBank/DDBJ databases">
        <authorList>
            <person name="Gilroy R."/>
        </authorList>
    </citation>
    <scope>NUCLEOTIDE SEQUENCE</scope>
    <source>
        <strain evidence="1">CHK130-7132</strain>
    </source>
</reference>
<accession>A0A9D2Q217</accession>
<dbReference type="EMBL" id="DWWC01000312">
    <property type="protein sequence ID" value="HJC70891.1"/>
    <property type="molecule type" value="Genomic_DNA"/>
</dbReference>
<comment type="caution">
    <text evidence="1">The sequence shown here is derived from an EMBL/GenBank/DDBJ whole genome shotgun (WGS) entry which is preliminary data.</text>
</comment>
<name>A0A9D2Q217_9MICO</name>
<gene>
    <name evidence="1" type="ORF">H9932_14610</name>
</gene>
<dbReference type="AlphaFoldDB" id="A0A9D2Q217"/>
<evidence type="ECO:0000313" key="1">
    <source>
        <dbReference type="EMBL" id="HJC70891.1"/>
    </source>
</evidence>
<reference evidence="1" key="1">
    <citation type="journal article" date="2021" name="PeerJ">
        <title>Extensive microbial diversity within the chicken gut microbiome revealed by metagenomics and culture.</title>
        <authorList>
            <person name="Gilroy R."/>
            <person name="Ravi A."/>
            <person name="Getino M."/>
            <person name="Pursley I."/>
            <person name="Horton D.L."/>
            <person name="Alikhan N.F."/>
            <person name="Baker D."/>
            <person name="Gharbi K."/>
            <person name="Hall N."/>
            <person name="Watson M."/>
            <person name="Adriaenssens E.M."/>
            <person name="Foster-Nyarko E."/>
            <person name="Jarju S."/>
            <person name="Secka A."/>
            <person name="Antonio M."/>
            <person name="Oren A."/>
            <person name="Chaudhuri R.R."/>
            <person name="La Ragione R."/>
            <person name="Hildebrand F."/>
            <person name="Pallen M.J."/>
        </authorList>
    </citation>
    <scope>NUCLEOTIDE SEQUENCE</scope>
    <source>
        <strain evidence="1">CHK130-7132</strain>
    </source>
</reference>